<evidence type="ECO:0000313" key="3">
    <source>
        <dbReference type="Proteomes" id="UP001299608"/>
    </source>
</evidence>
<dbReference type="InterPro" id="IPR036291">
    <property type="entry name" value="NAD(P)-bd_dom_sf"/>
</dbReference>
<name>A0AAW5C6H6_9FIRM</name>
<comment type="caution">
    <text evidence="2">The sequence shown here is derived from an EMBL/GenBank/DDBJ whole genome shotgun (WGS) entry which is preliminary data.</text>
</comment>
<proteinExistence type="predicted"/>
<dbReference type="Proteomes" id="UP001299608">
    <property type="component" value="Unassembled WGS sequence"/>
</dbReference>
<dbReference type="RefSeq" id="WP_177315343.1">
    <property type="nucleotide sequence ID" value="NZ_JAKNGE010000041.1"/>
</dbReference>
<protein>
    <submittedName>
        <fullName evidence="2">SDR family oxidoreductase</fullName>
    </submittedName>
</protein>
<organism evidence="2 3">
    <name type="scientific">Enterocloster aldenensis</name>
    <dbReference type="NCBI Taxonomy" id="358742"/>
    <lineage>
        <taxon>Bacteria</taxon>
        <taxon>Bacillati</taxon>
        <taxon>Bacillota</taxon>
        <taxon>Clostridia</taxon>
        <taxon>Lachnospirales</taxon>
        <taxon>Lachnospiraceae</taxon>
        <taxon>Enterocloster</taxon>
    </lineage>
</organism>
<dbReference type="Pfam" id="PF01370">
    <property type="entry name" value="Epimerase"/>
    <property type="match status" value="1"/>
</dbReference>
<gene>
    <name evidence="2" type="ORF">L0N08_24840</name>
</gene>
<evidence type="ECO:0000259" key="1">
    <source>
        <dbReference type="Pfam" id="PF01370"/>
    </source>
</evidence>
<dbReference type="CDD" id="cd05265">
    <property type="entry name" value="SDR_a1"/>
    <property type="match status" value="1"/>
</dbReference>
<sequence length="345" mass="38221">MKALFIGGTGTISTSVTELALKRGWDITLLNRGSRPVPEGMDTIVADIHDEEAVEKAIAGRSYDVVAQFVGYTAEDALRDIRLFTGVTRQYIYISSASAYQKPVSDYRITESTPLANPYWEYSRQKIEAENALLDAYRGAGFPVTIVRPSHTHCGKKPPVTPHGARGNWQVLKRILDGKPVIIPGDGTSLWTVTHASDFAKGYVGLMGNPHAIGHSFHITTDESMTWNQIYETIADALGMPLKAVHVTTDFLARHGGQYDLEGELQGDKSCSVVFDNSKIKRAVPDFVCTVSMAQGIREAARYMVEHPETQVEDPGFDRWCDRIIKAQQAADRAFEEMEQRDARA</sequence>
<dbReference type="SUPFAM" id="SSF51735">
    <property type="entry name" value="NAD(P)-binding Rossmann-fold domains"/>
    <property type="match status" value="1"/>
</dbReference>
<dbReference type="PANTHER" id="PTHR43245">
    <property type="entry name" value="BIFUNCTIONAL POLYMYXIN RESISTANCE PROTEIN ARNA"/>
    <property type="match status" value="1"/>
</dbReference>
<reference evidence="2" key="1">
    <citation type="submission" date="2022-01" db="EMBL/GenBank/DDBJ databases">
        <title>Collection of gut derived symbiotic bacterial strains cultured from healthy donors.</title>
        <authorList>
            <person name="Lin H."/>
            <person name="Kohout C."/>
            <person name="Waligurski E."/>
            <person name="Pamer E.G."/>
        </authorList>
    </citation>
    <scope>NUCLEOTIDE SEQUENCE</scope>
    <source>
        <strain evidence="2">DFI.6.55</strain>
    </source>
</reference>
<dbReference type="AlphaFoldDB" id="A0AAW5C6H6"/>
<dbReference type="InterPro" id="IPR050177">
    <property type="entry name" value="Lipid_A_modif_metabolic_enz"/>
</dbReference>
<dbReference type="Gene3D" id="3.40.50.720">
    <property type="entry name" value="NAD(P)-binding Rossmann-like Domain"/>
    <property type="match status" value="1"/>
</dbReference>
<evidence type="ECO:0000313" key="2">
    <source>
        <dbReference type="EMBL" id="MCG4748644.1"/>
    </source>
</evidence>
<accession>A0AAW5C6H6</accession>
<feature type="domain" description="NAD-dependent epimerase/dehydratase" evidence="1">
    <location>
        <begin position="4"/>
        <end position="215"/>
    </location>
</feature>
<dbReference type="InterPro" id="IPR001509">
    <property type="entry name" value="Epimerase_deHydtase"/>
</dbReference>
<dbReference type="EMBL" id="JAKNGE010000041">
    <property type="protein sequence ID" value="MCG4748644.1"/>
    <property type="molecule type" value="Genomic_DNA"/>
</dbReference>